<proteinExistence type="predicted"/>
<organism evidence="1 2">
    <name type="scientific">Streptomyces avidinii</name>
    <dbReference type="NCBI Taxonomy" id="1895"/>
    <lineage>
        <taxon>Bacteria</taxon>
        <taxon>Bacillati</taxon>
        <taxon>Actinomycetota</taxon>
        <taxon>Actinomycetes</taxon>
        <taxon>Kitasatosporales</taxon>
        <taxon>Streptomycetaceae</taxon>
        <taxon>Streptomyces</taxon>
    </lineage>
</organism>
<comment type="caution">
    <text evidence="1">The sequence shown here is derived from an EMBL/GenBank/DDBJ whole genome shotgun (WGS) entry which is preliminary data.</text>
</comment>
<sequence length="66" mass="6507">MLLGPGLQPGVLLIVTGEAFTPGTGEDAAAGVRTAAGEGVPARRAVLADVSAPALYGSRVAREHPA</sequence>
<dbReference type="Proteomes" id="UP001519310">
    <property type="component" value="Unassembled WGS sequence"/>
</dbReference>
<evidence type="ECO:0000313" key="2">
    <source>
        <dbReference type="Proteomes" id="UP001519310"/>
    </source>
</evidence>
<dbReference type="EMBL" id="JAGGLQ010000002">
    <property type="protein sequence ID" value="MBP2035474.1"/>
    <property type="molecule type" value="Genomic_DNA"/>
</dbReference>
<reference evidence="1 2" key="1">
    <citation type="submission" date="2021-03" db="EMBL/GenBank/DDBJ databases">
        <title>Genomic Encyclopedia of Type Strains, Phase IV (KMG-IV): sequencing the most valuable type-strain genomes for metagenomic binning, comparative biology and taxonomic classification.</title>
        <authorList>
            <person name="Goeker M."/>
        </authorList>
    </citation>
    <scope>NUCLEOTIDE SEQUENCE [LARGE SCALE GENOMIC DNA]</scope>
    <source>
        <strain evidence="1 2">DSM 40526</strain>
    </source>
</reference>
<gene>
    <name evidence="1" type="ORF">J2Z77_001261</name>
</gene>
<protein>
    <submittedName>
        <fullName evidence="1">Uncharacterized protein</fullName>
    </submittedName>
</protein>
<dbReference type="RefSeq" id="WP_229920412.1">
    <property type="nucleotide sequence ID" value="NZ_BMVL01000005.1"/>
</dbReference>
<name>A0ABS4KZL1_STRAV</name>
<keyword evidence="2" id="KW-1185">Reference proteome</keyword>
<evidence type="ECO:0000313" key="1">
    <source>
        <dbReference type="EMBL" id="MBP2035474.1"/>
    </source>
</evidence>
<accession>A0ABS4KZL1</accession>